<feature type="compositionally biased region" description="Low complexity" evidence="2">
    <location>
        <begin position="463"/>
        <end position="475"/>
    </location>
</feature>
<evidence type="ECO:0000313" key="4">
    <source>
        <dbReference type="Proteomes" id="UP001597197"/>
    </source>
</evidence>
<keyword evidence="1" id="KW-0175">Coiled coil</keyword>
<sequence>MLVSVLPVPFGDAGRQRQYEAVLAALQAEANAPATVLLGNLGAFSSLVADMLIVRPTSLVLAVLTPRAGQLTLEALAHGPWQFDGLPLPSREGADNPFAQYQQQLPGALAWLSEHLGLPEEELPPCLGVALFEAPLTFGPGVEAQLHHHAATDFQLVGGAEQLPARLRQPVAAELAALNENELLDWGEYLARDPYVAHEQGAPESPFAGLPLYLTQKLRQLWSWLGADDIPADPPYGEAAPLPDQHLRDQQEQARLHQLRQELLAELAQQRQEAAAREASRTQELAQLRQQLAQAGQPAAERQAEQRAQAALEEALRTARTELAARNQELDARLRQLEQLSEQVRKPVPAAPAWLASTPAPVPRLSAPRPAAPRVVYRRLQQAERWGLVALALAITGAGGWSVVRWLHPAQTRPLTTTQVRPAREDAPEAETQAPQPIIIYDSVAHVPLAMADTTLVRGAEAAGAEHAAARQAEAAPERIDSATSGTEPPRSAPADSAAASPAP</sequence>
<dbReference type="Proteomes" id="UP001597197">
    <property type="component" value="Unassembled WGS sequence"/>
</dbReference>
<dbReference type="EMBL" id="JBHUFD010000018">
    <property type="protein sequence ID" value="MFD1875393.1"/>
    <property type="molecule type" value="Genomic_DNA"/>
</dbReference>
<accession>A0ABW4R0H4</accession>
<gene>
    <name evidence="3" type="ORF">ACFSDX_23370</name>
</gene>
<feature type="coiled-coil region" evidence="1">
    <location>
        <begin position="253"/>
        <end position="343"/>
    </location>
</feature>
<organism evidence="3 4">
    <name type="scientific">Hymenobacter bucti</name>
    <dbReference type="NCBI Taxonomy" id="1844114"/>
    <lineage>
        <taxon>Bacteria</taxon>
        <taxon>Pseudomonadati</taxon>
        <taxon>Bacteroidota</taxon>
        <taxon>Cytophagia</taxon>
        <taxon>Cytophagales</taxon>
        <taxon>Hymenobacteraceae</taxon>
        <taxon>Hymenobacter</taxon>
    </lineage>
</organism>
<keyword evidence="4" id="KW-1185">Reference proteome</keyword>
<evidence type="ECO:0008006" key="5">
    <source>
        <dbReference type="Google" id="ProtNLM"/>
    </source>
</evidence>
<proteinExistence type="predicted"/>
<evidence type="ECO:0000256" key="1">
    <source>
        <dbReference type="SAM" id="Coils"/>
    </source>
</evidence>
<feature type="region of interest" description="Disordered" evidence="2">
    <location>
        <begin position="463"/>
        <end position="504"/>
    </location>
</feature>
<feature type="compositionally biased region" description="Low complexity" evidence="2">
    <location>
        <begin position="489"/>
        <end position="504"/>
    </location>
</feature>
<feature type="region of interest" description="Disordered" evidence="2">
    <location>
        <begin position="416"/>
        <end position="435"/>
    </location>
</feature>
<evidence type="ECO:0000256" key="2">
    <source>
        <dbReference type="SAM" id="MobiDB-lite"/>
    </source>
</evidence>
<reference evidence="4" key="1">
    <citation type="journal article" date="2019" name="Int. J. Syst. Evol. Microbiol.">
        <title>The Global Catalogue of Microorganisms (GCM) 10K type strain sequencing project: providing services to taxonomists for standard genome sequencing and annotation.</title>
        <authorList>
            <consortium name="The Broad Institute Genomics Platform"/>
            <consortium name="The Broad Institute Genome Sequencing Center for Infectious Disease"/>
            <person name="Wu L."/>
            <person name="Ma J."/>
        </authorList>
    </citation>
    <scope>NUCLEOTIDE SEQUENCE [LARGE SCALE GENOMIC DNA]</scope>
    <source>
        <strain evidence="4">CGMCC 1.15795</strain>
    </source>
</reference>
<comment type="caution">
    <text evidence="3">The sequence shown here is derived from an EMBL/GenBank/DDBJ whole genome shotgun (WGS) entry which is preliminary data.</text>
</comment>
<dbReference type="RefSeq" id="WP_382318021.1">
    <property type="nucleotide sequence ID" value="NZ_JBHUFD010000018.1"/>
</dbReference>
<evidence type="ECO:0000313" key="3">
    <source>
        <dbReference type="EMBL" id="MFD1875393.1"/>
    </source>
</evidence>
<protein>
    <recommendedName>
        <fullName evidence="5">NERD domain-containing protein</fullName>
    </recommendedName>
</protein>
<name>A0ABW4R0H4_9BACT</name>